<name>A0A0F9C7I3_9ZZZZ</name>
<dbReference type="EMBL" id="LAZR01037417">
    <property type="protein sequence ID" value="KKL22262.1"/>
    <property type="molecule type" value="Genomic_DNA"/>
</dbReference>
<dbReference type="SUPFAM" id="SSF53335">
    <property type="entry name" value="S-adenosyl-L-methionine-dependent methyltransferases"/>
    <property type="match status" value="1"/>
</dbReference>
<dbReference type="GO" id="GO:0032259">
    <property type="term" value="P:methylation"/>
    <property type="evidence" value="ECO:0007669"/>
    <property type="project" value="UniProtKB-KW"/>
</dbReference>
<accession>A0A0F9C7I3</accession>
<reference evidence="4" key="1">
    <citation type="journal article" date="2015" name="Nature">
        <title>Complex archaea that bridge the gap between prokaryotes and eukaryotes.</title>
        <authorList>
            <person name="Spang A."/>
            <person name="Saw J.H."/>
            <person name="Jorgensen S.L."/>
            <person name="Zaremba-Niedzwiedzka K."/>
            <person name="Martijn J."/>
            <person name="Lind A.E."/>
            <person name="van Eijk R."/>
            <person name="Schleper C."/>
            <person name="Guy L."/>
            <person name="Ettema T.J."/>
        </authorList>
    </citation>
    <scope>NUCLEOTIDE SEQUENCE</scope>
</reference>
<dbReference type="AlphaFoldDB" id="A0A0F9C7I3"/>
<sequence>MFHGIHKQILDRMRQLEERDARDRADRTGRLQRLRQIPPETGKFLAMLAAGAPEGKYIEIGTSAGYSALWLALACRQVGRKLKTFEVLEEKAALARETFRLGGVEDVVELVMGDAREHLPGLEGISFCFLDAEKEIYAECYEAVVPKLVPGGILVADNAISHAETLQPMLDRALSDCRVDALIVPIGKGELVCRRRKHD</sequence>
<comment type="caution">
    <text evidence="4">The sequence shown here is derived from an EMBL/GenBank/DDBJ whole genome shotgun (WGS) entry which is preliminary data.</text>
</comment>
<evidence type="ECO:0000256" key="3">
    <source>
        <dbReference type="ARBA" id="ARBA00022691"/>
    </source>
</evidence>
<evidence type="ECO:0000256" key="1">
    <source>
        <dbReference type="ARBA" id="ARBA00022603"/>
    </source>
</evidence>
<dbReference type="GO" id="GO:0008171">
    <property type="term" value="F:O-methyltransferase activity"/>
    <property type="evidence" value="ECO:0007669"/>
    <property type="project" value="InterPro"/>
</dbReference>
<organism evidence="4">
    <name type="scientific">marine sediment metagenome</name>
    <dbReference type="NCBI Taxonomy" id="412755"/>
    <lineage>
        <taxon>unclassified sequences</taxon>
        <taxon>metagenomes</taxon>
        <taxon>ecological metagenomes</taxon>
    </lineage>
</organism>
<proteinExistence type="predicted"/>
<evidence type="ECO:0000313" key="4">
    <source>
        <dbReference type="EMBL" id="KKL22262.1"/>
    </source>
</evidence>
<gene>
    <name evidence="4" type="ORF">LCGC14_2437200</name>
</gene>
<dbReference type="PANTHER" id="PTHR43167:SF1">
    <property type="entry name" value="PUTATIVE (AFU_ORTHOLOGUE AFUA_6G01830)-RELATED"/>
    <property type="match status" value="1"/>
</dbReference>
<dbReference type="InterPro" id="IPR029063">
    <property type="entry name" value="SAM-dependent_MTases_sf"/>
</dbReference>
<keyword evidence="3" id="KW-0949">S-adenosyl-L-methionine</keyword>
<dbReference type="PROSITE" id="PS51682">
    <property type="entry name" value="SAM_OMT_I"/>
    <property type="match status" value="1"/>
</dbReference>
<dbReference type="InterPro" id="IPR002935">
    <property type="entry name" value="SAM_O-MeTrfase"/>
</dbReference>
<protein>
    <recommendedName>
        <fullName evidence="5">O-methyltransferase</fullName>
    </recommendedName>
</protein>
<dbReference type="PANTHER" id="PTHR43167">
    <property type="entry name" value="PUTATIVE (AFU_ORTHOLOGUE AFUA_6G01830)-RELATED"/>
    <property type="match status" value="1"/>
</dbReference>
<evidence type="ECO:0000256" key="2">
    <source>
        <dbReference type="ARBA" id="ARBA00022679"/>
    </source>
</evidence>
<keyword evidence="2" id="KW-0808">Transferase</keyword>
<dbReference type="Pfam" id="PF01596">
    <property type="entry name" value="Methyltransf_3"/>
    <property type="match status" value="1"/>
</dbReference>
<dbReference type="Gene3D" id="3.40.50.150">
    <property type="entry name" value="Vaccinia Virus protein VP39"/>
    <property type="match status" value="1"/>
</dbReference>
<evidence type="ECO:0008006" key="5">
    <source>
        <dbReference type="Google" id="ProtNLM"/>
    </source>
</evidence>
<keyword evidence="1" id="KW-0489">Methyltransferase</keyword>